<keyword evidence="9" id="KW-1185">Reference proteome</keyword>
<feature type="transmembrane region" description="Helical" evidence="7">
    <location>
        <begin position="106"/>
        <end position="135"/>
    </location>
</feature>
<protein>
    <recommendedName>
        <fullName evidence="10">YihY/virulence factor BrkB family protein</fullName>
    </recommendedName>
</protein>
<dbReference type="EMBL" id="BPQG01000056">
    <property type="protein sequence ID" value="GJD45915.1"/>
    <property type="molecule type" value="Genomic_DNA"/>
</dbReference>
<sequence>MTDRDFGAGTQDDRQSAIWTLALAATLVGIAVLPRRRGGDRLDARSETGSDGPRAEAPSHAGGEAKAVARTEADRGRQARSPSEIPGSGWKDVGLRVFRDLKENRLVSVAAGVTFYVLLAIFPAVAALVSCYGLFADVATINDHLASLQGVMPSGAIDIVGEQVKRIAAKGDTTLGITFFTGILLSVWSANGGMKAIFDALNIVYEERETRNFVWLNLRSLAFTGGALLFIILALGAIVVLPVVFNTVGLSGDAWYLALLRWPALFVAVLGGLALLYRYGPCRDAPRWRWVTWGSALAAFAWLAGSLGFSWYVANFGKYNDTYGSLGAVIGFMTWIWISTVIVLLGAEVNAEMEHQTAHDTTVGAPQPLGTRRAKMADTVGVAT</sequence>
<organism evidence="8 9">
    <name type="scientific">Methylobacterium cerastii</name>
    <dbReference type="NCBI Taxonomy" id="932741"/>
    <lineage>
        <taxon>Bacteria</taxon>
        <taxon>Pseudomonadati</taxon>
        <taxon>Pseudomonadota</taxon>
        <taxon>Alphaproteobacteria</taxon>
        <taxon>Hyphomicrobiales</taxon>
        <taxon>Methylobacteriaceae</taxon>
        <taxon>Methylobacterium</taxon>
    </lineage>
</organism>
<evidence type="ECO:0000256" key="7">
    <source>
        <dbReference type="SAM" id="Phobius"/>
    </source>
</evidence>
<evidence type="ECO:0008006" key="10">
    <source>
        <dbReference type="Google" id="ProtNLM"/>
    </source>
</evidence>
<feature type="region of interest" description="Disordered" evidence="6">
    <location>
        <begin position="39"/>
        <end position="86"/>
    </location>
</feature>
<feature type="transmembrane region" description="Helical" evidence="7">
    <location>
        <begin position="175"/>
        <end position="198"/>
    </location>
</feature>
<evidence type="ECO:0000256" key="5">
    <source>
        <dbReference type="ARBA" id="ARBA00023136"/>
    </source>
</evidence>
<dbReference type="PANTHER" id="PTHR30213:SF0">
    <property type="entry name" value="UPF0761 MEMBRANE PROTEIN YIHY"/>
    <property type="match status" value="1"/>
</dbReference>
<reference evidence="8 9" key="1">
    <citation type="journal article" date="2021" name="Front. Microbiol.">
        <title>Comprehensive Comparative Genomics and Phenotyping of Methylobacterium Species.</title>
        <authorList>
            <person name="Alessa O."/>
            <person name="Ogura Y."/>
            <person name="Fujitani Y."/>
            <person name="Takami H."/>
            <person name="Hayashi T."/>
            <person name="Sahin N."/>
            <person name="Tani A."/>
        </authorList>
    </citation>
    <scope>NUCLEOTIDE SEQUENCE [LARGE SCALE GENOMIC DNA]</scope>
    <source>
        <strain evidence="8 9">DSM 23679</strain>
    </source>
</reference>
<keyword evidence="5 7" id="KW-0472">Membrane</keyword>
<feature type="transmembrane region" description="Helical" evidence="7">
    <location>
        <begin position="218"/>
        <end position="243"/>
    </location>
</feature>
<evidence type="ECO:0000256" key="1">
    <source>
        <dbReference type="ARBA" id="ARBA00004651"/>
    </source>
</evidence>
<dbReference type="InterPro" id="IPR017039">
    <property type="entry name" value="Virul_fac_BrkB"/>
</dbReference>
<dbReference type="NCBIfam" id="TIGR00765">
    <property type="entry name" value="yihY_not_rbn"/>
    <property type="match status" value="1"/>
</dbReference>
<dbReference type="Pfam" id="PF03631">
    <property type="entry name" value="Virul_fac_BrkB"/>
    <property type="match status" value="1"/>
</dbReference>
<dbReference type="PANTHER" id="PTHR30213">
    <property type="entry name" value="INNER MEMBRANE PROTEIN YHJD"/>
    <property type="match status" value="1"/>
</dbReference>
<comment type="caution">
    <text evidence="8">The sequence shown here is derived from an EMBL/GenBank/DDBJ whole genome shotgun (WGS) entry which is preliminary data.</text>
</comment>
<keyword evidence="2" id="KW-1003">Cell membrane</keyword>
<feature type="transmembrane region" description="Helical" evidence="7">
    <location>
        <begin position="290"/>
        <end position="314"/>
    </location>
</feature>
<evidence type="ECO:0000313" key="9">
    <source>
        <dbReference type="Proteomes" id="UP001055117"/>
    </source>
</evidence>
<dbReference type="RefSeq" id="WP_147752603.1">
    <property type="nucleotide sequence ID" value="NZ_BPQG01000056.1"/>
</dbReference>
<feature type="transmembrane region" description="Helical" evidence="7">
    <location>
        <begin position="16"/>
        <end position="33"/>
    </location>
</feature>
<comment type="subcellular location">
    <subcellularLocation>
        <location evidence="1">Cell membrane</location>
        <topology evidence="1">Multi-pass membrane protein</topology>
    </subcellularLocation>
</comment>
<dbReference type="Proteomes" id="UP001055117">
    <property type="component" value="Unassembled WGS sequence"/>
</dbReference>
<name>A0ABQ4QKX5_9HYPH</name>
<feature type="transmembrane region" description="Helical" evidence="7">
    <location>
        <begin position="255"/>
        <end position="278"/>
    </location>
</feature>
<proteinExistence type="predicted"/>
<feature type="compositionally biased region" description="Basic and acidic residues" evidence="6">
    <location>
        <begin position="39"/>
        <end position="48"/>
    </location>
</feature>
<evidence type="ECO:0000313" key="8">
    <source>
        <dbReference type="EMBL" id="GJD45915.1"/>
    </source>
</evidence>
<evidence type="ECO:0000256" key="4">
    <source>
        <dbReference type="ARBA" id="ARBA00022989"/>
    </source>
</evidence>
<keyword evidence="3 7" id="KW-0812">Transmembrane</keyword>
<evidence type="ECO:0000256" key="2">
    <source>
        <dbReference type="ARBA" id="ARBA00022475"/>
    </source>
</evidence>
<keyword evidence="4 7" id="KW-1133">Transmembrane helix</keyword>
<accession>A0ABQ4QKX5</accession>
<evidence type="ECO:0000256" key="3">
    <source>
        <dbReference type="ARBA" id="ARBA00022692"/>
    </source>
</evidence>
<feature type="compositionally biased region" description="Basic and acidic residues" evidence="6">
    <location>
        <begin position="67"/>
        <end position="77"/>
    </location>
</feature>
<evidence type="ECO:0000256" key="6">
    <source>
        <dbReference type="SAM" id="MobiDB-lite"/>
    </source>
</evidence>
<feature type="transmembrane region" description="Helical" evidence="7">
    <location>
        <begin position="326"/>
        <end position="347"/>
    </location>
</feature>
<gene>
    <name evidence="8" type="ORF">AFCDBAGC_3793</name>
</gene>